<feature type="transmembrane region" description="Helical" evidence="1">
    <location>
        <begin position="31"/>
        <end position="53"/>
    </location>
</feature>
<protein>
    <recommendedName>
        <fullName evidence="4">Mannosyltransferase</fullName>
    </recommendedName>
</protein>
<keyword evidence="3" id="KW-1185">Reference proteome</keyword>
<dbReference type="Proteomes" id="UP000523795">
    <property type="component" value="Unassembled WGS sequence"/>
</dbReference>
<reference evidence="2 3" key="1">
    <citation type="submission" date="2020-04" db="EMBL/GenBank/DDBJ databases">
        <authorList>
            <person name="Liu S."/>
        </authorList>
    </citation>
    <scope>NUCLEOTIDE SEQUENCE [LARGE SCALE GENOMIC DNA]</scope>
    <source>
        <strain evidence="2 3">CGMCC 1.15091</strain>
    </source>
</reference>
<evidence type="ECO:0000313" key="3">
    <source>
        <dbReference type="Proteomes" id="UP000523795"/>
    </source>
</evidence>
<comment type="caution">
    <text evidence="2">The sequence shown here is derived from an EMBL/GenBank/DDBJ whole genome shotgun (WGS) entry which is preliminary data.</text>
</comment>
<keyword evidence="1" id="KW-0812">Transmembrane</keyword>
<feature type="non-terminal residue" evidence="2">
    <location>
        <position position="142"/>
    </location>
</feature>
<organism evidence="2 3">
    <name type="scientific">Arthrobacter deserti</name>
    <dbReference type="NCBI Taxonomy" id="1742687"/>
    <lineage>
        <taxon>Bacteria</taxon>
        <taxon>Bacillati</taxon>
        <taxon>Actinomycetota</taxon>
        <taxon>Actinomycetes</taxon>
        <taxon>Micrococcales</taxon>
        <taxon>Micrococcaceae</taxon>
        <taxon>Arthrobacter</taxon>
    </lineage>
</organism>
<sequence length="142" mass="16066">MSGLGQRPAGLRTLLASELRCWQLRMARWPWWAQVCSIYALARLFSLLVFLAVARQQGPSPWGGAHPAYLDFIGIWDSAWYERIYREGYPEQIPRSADGRALENQWAFYALFPALVRLLNALTGLEWRVLAPLLATAAGFVA</sequence>
<accession>A0ABX1JSB8</accession>
<gene>
    <name evidence="2" type="ORF">HER39_16630</name>
</gene>
<name>A0ABX1JSB8_9MICC</name>
<evidence type="ECO:0008006" key="4">
    <source>
        <dbReference type="Google" id="ProtNLM"/>
    </source>
</evidence>
<keyword evidence="1" id="KW-0472">Membrane</keyword>
<dbReference type="EMBL" id="JAAZSR010000426">
    <property type="protein sequence ID" value="NKX52163.1"/>
    <property type="molecule type" value="Genomic_DNA"/>
</dbReference>
<evidence type="ECO:0000313" key="2">
    <source>
        <dbReference type="EMBL" id="NKX52163.1"/>
    </source>
</evidence>
<keyword evidence="1" id="KW-1133">Transmembrane helix</keyword>
<proteinExistence type="predicted"/>
<evidence type="ECO:0000256" key="1">
    <source>
        <dbReference type="SAM" id="Phobius"/>
    </source>
</evidence>